<keyword evidence="1" id="KW-0175">Coiled coil</keyword>
<proteinExistence type="predicted"/>
<dbReference type="AlphaFoldDB" id="A0A2Z7D867"/>
<dbReference type="EMBL" id="KQ988436">
    <property type="protein sequence ID" value="KZV55868.1"/>
    <property type="molecule type" value="Genomic_DNA"/>
</dbReference>
<evidence type="ECO:0000313" key="2">
    <source>
        <dbReference type="EMBL" id="KZV55868.1"/>
    </source>
</evidence>
<dbReference type="OrthoDB" id="763901at2759"/>
<feature type="coiled-coil region" evidence="1">
    <location>
        <begin position="214"/>
        <end position="241"/>
    </location>
</feature>
<evidence type="ECO:0000256" key="1">
    <source>
        <dbReference type="SAM" id="Coils"/>
    </source>
</evidence>
<name>A0A2Z7D867_9LAMI</name>
<evidence type="ECO:0000313" key="3">
    <source>
        <dbReference type="Proteomes" id="UP000250235"/>
    </source>
</evidence>
<organism evidence="2 3">
    <name type="scientific">Dorcoceras hygrometricum</name>
    <dbReference type="NCBI Taxonomy" id="472368"/>
    <lineage>
        <taxon>Eukaryota</taxon>
        <taxon>Viridiplantae</taxon>
        <taxon>Streptophyta</taxon>
        <taxon>Embryophyta</taxon>
        <taxon>Tracheophyta</taxon>
        <taxon>Spermatophyta</taxon>
        <taxon>Magnoliopsida</taxon>
        <taxon>eudicotyledons</taxon>
        <taxon>Gunneridae</taxon>
        <taxon>Pentapetalae</taxon>
        <taxon>asterids</taxon>
        <taxon>lamiids</taxon>
        <taxon>Lamiales</taxon>
        <taxon>Gesneriaceae</taxon>
        <taxon>Didymocarpoideae</taxon>
        <taxon>Trichosporeae</taxon>
        <taxon>Loxocarpinae</taxon>
        <taxon>Dorcoceras</taxon>
    </lineage>
</organism>
<dbReference type="Proteomes" id="UP000250235">
    <property type="component" value="Unassembled WGS sequence"/>
</dbReference>
<protein>
    <submittedName>
        <fullName evidence="2">Spindle assembly abnormal protein 6</fullName>
    </submittedName>
</protein>
<dbReference type="PANTHER" id="PTHR36001">
    <property type="entry name" value="CTAGE FAMILY PROTEIN-RELATED"/>
    <property type="match status" value="1"/>
</dbReference>
<feature type="coiled-coil region" evidence="1">
    <location>
        <begin position="21"/>
        <end position="97"/>
    </location>
</feature>
<dbReference type="PANTHER" id="PTHR36001:SF2">
    <property type="entry name" value="CTAGE FAMILY PROTEIN-RELATED"/>
    <property type="match status" value="1"/>
</dbReference>
<dbReference type="InterPro" id="IPR053327">
    <property type="entry name" value="KIP"/>
</dbReference>
<gene>
    <name evidence="2" type="ORF">F511_15718</name>
</gene>
<sequence length="267" mass="30188">MAGSDSQRQFLSLIRDFAAEKSQGERRISSQKKRIEELQCELEAASTQLGEAKREREIIEQELKGYEVELSMNQVSIQTLESRNAQTSKEIAKLGSELEALKLHKVVNYESAVIYNVYIFGRDGFIAKMFELNSQIRISQKLLDSIINAENSCETKSVNALIRLCFSVVADDIWDSYKAVSVPVHIGDSPRGRSVNEDKSAVVMCPTNKNEQQHKAEQLVHEQVQQELTELEKKASLMESIMAESMELQGLSKYPLSLSGFFNHPRL</sequence>
<reference evidence="2 3" key="1">
    <citation type="journal article" date="2015" name="Proc. Natl. Acad. Sci. U.S.A.">
        <title>The resurrection genome of Boea hygrometrica: A blueprint for survival of dehydration.</title>
        <authorList>
            <person name="Xiao L."/>
            <person name="Yang G."/>
            <person name="Zhang L."/>
            <person name="Yang X."/>
            <person name="Zhao S."/>
            <person name="Ji Z."/>
            <person name="Zhou Q."/>
            <person name="Hu M."/>
            <person name="Wang Y."/>
            <person name="Chen M."/>
            <person name="Xu Y."/>
            <person name="Jin H."/>
            <person name="Xiao X."/>
            <person name="Hu G."/>
            <person name="Bao F."/>
            <person name="Hu Y."/>
            <person name="Wan P."/>
            <person name="Li L."/>
            <person name="Deng X."/>
            <person name="Kuang T."/>
            <person name="Xiang C."/>
            <person name="Zhu J.K."/>
            <person name="Oliver M.J."/>
            <person name="He Y."/>
        </authorList>
    </citation>
    <scope>NUCLEOTIDE SEQUENCE [LARGE SCALE GENOMIC DNA]</scope>
    <source>
        <strain evidence="3">cv. XS01</strain>
    </source>
</reference>
<keyword evidence="3" id="KW-1185">Reference proteome</keyword>
<accession>A0A2Z7D867</accession>